<evidence type="ECO:0000256" key="1">
    <source>
        <dbReference type="SAM" id="MobiDB-lite"/>
    </source>
</evidence>
<feature type="compositionally biased region" description="Acidic residues" evidence="1">
    <location>
        <begin position="198"/>
        <end position="207"/>
    </location>
</feature>
<dbReference type="AlphaFoldDB" id="A0A4V6DJG1"/>
<evidence type="ECO:0000313" key="2">
    <source>
        <dbReference type="EMBL" id="TKW56346.1"/>
    </source>
</evidence>
<organism evidence="2 3">
    <name type="scientific">Colletotrichum tanaceti</name>
    <dbReference type="NCBI Taxonomy" id="1306861"/>
    <lineage>
        <taxon>Eukaryota</taxon>
        <taxon>Fungi</taxon>
        <taxon>Dikarya</taxon>
        <taxon>Ascomycota</taxon>
        <taxon>Pezizomycotina</taxon>
        <taxon>Sordariomycetes</taxon>
        <taxon>Hypocreomycetidae</taxon>
        <taxon>Glomerellales</taxon>
        <taxon>Glomerellaceae</taxon>
        <taxon>Colletotrichum</taxon>
        <taxon>Colletotrichum destructivum species complex</taxon>
    </lineage>
</organism>
<reference evidence="2 3" key="1">
    <citation type="journal article" date="2019" name="PLoS ONE">
        <title>Comparative genome analysis indicates high evolutionary potential of pathogenicity genes in Colletotrichum tanaceti.</title>
        <authorList>
            <person name="Lelwala R.V."/>
            <person name="Korhonen P.K."/>
            <person name="Young N.D."/>
            <person name="Scott J.B."/>
            <person name="Ades P.A."/>
            <person name="Gasser R.B."/>
            <person name="Taylor P.W.J."/>
        </authorList>
    </citation>
    <scope>NUCLEOTIDE SEQUENCE [LARGE SCALE GENOMIC DNA]</scope>
    <source>
        <strain evidence="2">BRIP57314</strain>
    </source>
</reference>
<comment type="caution">
    <text evidence="2">The sequence shown here is derived from an EMBL/GenBank/DDBJ whole genome shotgun (WGS) entry which is preliminary data.</text>
</comment>
<dbReference type="Proteomes" id="UP000310108">
    <property type="component" value="Unassembled WGS sequence"/>
</dbReference>
<proteinExistence type="predicted"/>
<evidence type="ECO:0000313" key="3">
    <source>
        <dbReference type="Proteomes" id="UP000310108"/>
    </source>
</evidence>
<feature type="region of interest" description="Disordered" evidence="1">
    <location>
        <begin position="100"/>
        <end position="207"/>
    </location>
</feature>
<sequence length="207" mass="22104">MNTPLTFPSEPDITIHTFEMADTKDTASSSANASEKAPVGGRVGAWTDAERYQLLLRVLAVLLPDGKGVDWKNINMPNRTLKAIQGQWTSIVVQMRELGTEGEGNTAAPKAKTPRKKAAPKQKAAAAGDGQNANEDTGDDQDDEETKKKATPKKRAAATHADGTPKKRRTPAKKSAPKVENDAESDNEAAVPKKEEQNGDDDMAGGV</sequence>
<dbReference type="EMBL" id="PJEX01000071">
    <property type="protein sequence ID" value="TKW56346.1"/>
    <property type="molecule type" value="Genomic_DNA"/>
</dbReference>
<name>A0A4V6DJG1_9PEZI</name>
<evidence type="ECO:0008006" key="4">
    <source>
        <dbReference type="Google" id="ProtNLM"/>
    </source>
</evidence>
<gene>
    <name evidence="2" type="ORF">CTA1_1801</name>
</gene>
<accession>A0A4V6DJG1</accession>
<feature type="compositionally biased region" description="Basic residues" evidence="1">
    <location>
        <begin position="166"/>
        <end position="176"/>
    </location>
</feature>
<protein>
    <recommendedName>
        <fullName evidence="4">Myb-like domain-containing protein</fullName>
    </recommendedName>
</protein>
<keyword evidence="3" id="KW-1185">Reference proteome</keyword>